<dbReference type="InterPro" id="IPR013783">
    <property type="entry name" value="Ig-like_fold"/>
</dbReference>
<dbReference type="Gene3D" id="2.60.40.10">
    <property type="entry name" value="Immunoglobulins"/>
    <property type="match status" value="1"/>
</dbReference>
<dbReference type="EMBL" id="SUTK01000035">
    <property type="protein sequence ID" value="MBE6502194.1"/>
    <property type="molecule type" value="Genomic_DNA"/>
</dbReference>
<proteinExistence type="predicted"/>
<protein>
    <submittedName>
        <fullName evidence="1">Ig-like domain repeat protein</fullName>
    </submittedName>
</protein>
<dbReference type="RefSeq" id="WP_303739284.1">
    <property type="nucleotide sequence ID" value="NZ_SUTK01000035.1"/>
</dbReference>
<evidence type="ECO:0000313" key="1">
    <source>
        <dbReference type="EMBL" id="MBE6502194.1"/>
    </source>
</evidence>
<accession>A0A8T3VFZ4</accession>
<evidence type="ECO:0000313" key="2">
    <source>
        <dbReference type="Proteomes" id="UP000783037"/>
    </source>
</evidence>
<sequence>MGAVSANDDVNNLTAVDTQNYTESSVDNIDIVSDEDDEDDSDLDDDQGWESELEYDISVKEKYNIHDLDSELINYNFWYCGNGGNLSIFVDDELCKVYDVELDEYTRISANDLGLSNLEYKNYTVDVIYSGDNTFEGFNETYVFRGYWGFDVVIEDFNSEKVNHLEVPYGDSFHIIISIPNDANGNITYKINGRKYSINPKDLDEDGIFTIGQDKLDYGNNILEFIYEGDDYPSDSCELEIDYIATYTLINPYGFNEPTYIYVNMPADAQGNLDVYEIVDEQYKLLGSAPVENGFANVTLSNLKLGYHEIYPNYTGSDYKVYWEDGNFYYVSFAPIVIANPINVNKPNNNLTFIVPEEYEGILTLTIGGEERSVNVTHGIVSIELFNLNSTEYDDEYESFILRYDLRFESGNYTFSDDSSIRIYDVNPNIVLDVNVDDVVLKGESIDFSIRNVPEDKNELLGNVTAYIDGQLVFNTGNPRDLHWASSNSSSLDLGQHTIEFYYLGNEIYNPANASLTFEVTDVIIDLNENVYASIGNSNYYRDYIATIRSIYDGGHYSIVVDDELFEMGFINSDYSSYANQYYDSIISNIPRGIHDVKIIYTNGNVTKSVNNTVNASYYLHQSNNFNHNNYFREDNLTFNFKVSREVSGNLIVTADKDYIVPIVNGTANLTIPHLERGRYNITVRYDGDEYPELYEVISIGEKQGIYSNSMGDYSMRYGKDLIFVTNLPSDFVGKLYVYEDINDTEVPIQTVDIVDGNARVNVSLDYGIHDVRARIIDYDETKYVFDDYDTNDDEDLRQVITGYLNIYQLRIVPPIKDLSGYGNNLEELDSGYYSGKLYFGENVTLTVELPSDANGILYLCQKRQVNNTNEIITLNQFEVINGKSTVFIDDFYKIGYNTFYLKYDDSKYHLFDDLISIKLCPTETYPHEMVAGADEYIVVTLPSDANGTVYAEGGKADVENGVARIPLSNLSVGTHSFYISYEGNYGYYLSGSYYSESSMYTIVVTKPQSYVHISNSSDTLTVELNEDATGDIIVKVGDQFFTKTLEGGRATITGVNLNENEEVQFSYAGDKKYAPIDKNSVKLGESNITSKANADLKVNAADIDEGETAIITFTINTKATGNIMVQVGDANLVAAIINGEASVNVDNLKIGKYDVTATYEGNDYVLAENKTVSFNVYSNSTGTFSQLSTLISNTPENGILNLNKDYVKDASSSNEGIVISKAITIDGKGHTIDANHTSRIFKVQAANVTLKNINFINGYCAENGGAIYWSGMNGAVFNCNFINCSSASRGGAIYWNGNNGVISKATFENCVANLDGGCIYVNGNINVEISESEFIGNDACDVNNAVYGGTVTNCSFVDRTAPENVTNTTLIETRTMIMVNVSNIYLGDSIEITSFVFNENNAPVTGNVDLYANFTFIGSEGNGNSFTFTPPQAGKYLIEARFGGDSNFKASAGNITVNVVPNIVVEIVPETIESDNEGVIILEFPDDATGTITVFIDGTQYKVYEIIGGILKIDLSHMNGKYTITFQYSGDDNYPAFKKDSEVSIQTNPSITASNAKVLYSAGTTYKITVYKNKGILAKSVSVTIKLNNKKLKPIKTNSKGVASFKVTQTPGTYKLKITTLGTTVTKTLTVKHIVTLKAIKVKKSAKKLILQATLAKVNKKYLKKKTVTFKFNGKTYKAKTNSKGVAKVTIKSSVLKKLKVGKKITYQATYAKDTIKKTVKIKK</sequence>
<organism evidence="1 2">
    <name type="scientific">Methanobrevibacter thaueri</name>
    <dbReference type="NCBI Taxonomy" id="190975"/>
    <lineage>
        <taxon>Archaea</taxon>
        <taxon>Methanobacteriati</taxon>
        <taxon>Methanobacteriota</taxon>
        <taxon>Methanomada group</taxon>
        <taxon>Methanobacteria</taxon>
        <taxon>Methanobacteriales</taxon>
        <taxon>Methanobacteriaceae</taxon>
        <taxon>Methanobrevibacter</taxon>
    </lineage>
</organism>
<dbReference type="InterPro" id="IPR011050">
    <property type="entry name" value="Pectin_lyase_fold/virulence"/>
</dbReference>
<gene>
    <name evidence="1" type="ORF">E7Z79_07100</name>
</gene>
<reference evidence="1" key="1">
    <citation type="submission" date="2019-04" db="EMBL/GenBank/DDBJ databases">
        <title>Evolution of Biomass-Degrading Anaerobic Consortia Revealed by Metagenomics.</title>
        <authorList>
            <person name="Peng X."/>
        </authorList>
    </citation>
    <scope>NUCLEOTIDE SEQUENCE</scope>
    <source>
        <strain evidence="1">SIG18</strain>
    </source>
</reference>
<comment type="caution">
    <text evidence="1">The sequence shown here is derived from an EMBL/GenBank/DDBJ whole genome shotgun (WGS) entry which is preliminary data.</text>
</comment>
<name>A0A8T3VFZ4_9EURY</name>
<dbReference type="SUPFAM" id="SSF51126">
    <property type="entry name" value="Pectin lyase-like"/>
    <property type="match status" value="1"/>
</dbReference>
<dbReference type="Proteomes" id="UP000783037">
    <property type="component" value="Unassembled WGS sequence"/>
</dbReference>